<evidence type="ECO:0000256" key="1">
    <source>
        <dbReference type="ARBA" id="ARBA00004496"/>
    </source>
</evidence>
<evidence type="ECO:0000256" key="6">
    <source>
        <dbReference type="PROSITE-ProRule" id="PRU01215"/>
    </source>
</evidence>
<feature type="domain" description="RING-Gid-type" evidence="7">
    <location>
        <begin position="57"/>
        <end position="126"/>
    </location>
</feature>
<comment type="subcellular location">
    <subcellularLocation>
        <location evidence="1">Cytoplasm</location>
    </subcellularLocation>
</comment>
<keyword evidence="3" id="KW-0479">Metal-binding</keyword>
<dbReference type="InterPro" id="IPR024964">
    <property type="entry name" value="CTLH/CRA"/>
</dbReference>
<proteinExistence type="predicted"/>
<name>A0A7S1SY54_9CHLO</name>
<dbReference type="EMBL" id="HBGG01028369">
    <property type="protein sequence ID" value="CAD9212421.1"/>
    <property type="molecule type" value="Transcribed_RNA"/>
</dbReference>
<reference evidence="8" key="1">
    <citation type="submission" date="2021-01" db="EMBL/GenBank/DDBJ databases">
        <authorList>
            <person name="Corre E."/>
            <person name="Pelletier E."/>
            <person name="Niang G."/>
            <person name="Scheremetjew M."/>
            <person name="Finn R."/>
            <person name="Kale V."/>
            <person name="Holt S."/>
            <person name="Cochrane G."/>
            <person name="Meng A."/>
            <person name="Brown T."/>
            <person name="Cohen L."/>
        </authorList>
    </citation>
    <scope>NUCLEOTIDE SEQUENCE</scope>
    <source>
        <strain evidence="8">PLY429</strain>
    </source>
</reference>
<dbReference type="PROSITE" id="PS51867">
    <property type="entry name" value="ZF_RING_GID"/>
    <property type="match status" value="1"/>
</dbReference>
<dbReference type="Pfam" id="PF10607">
    <property type="entry name" value="CTLH"/>
    <property type="match status" value="1"/>
</dbReference>
<sequence>MVLFDVVQWDHLTELFLQELYRLNSLTPTSVLQIHLQAGLSALKTPSSFSNNHNKEDPLSMPEFKELASGLPMAKHGRSKLMCSVTKEMMNEHNPPMVMPNGYVYSQQAVMKISAENDGKMVCPITGVTCSLGDLKRAYLA</sequence>
<evidence type="ECO:0000313" key="8">
    <source>
        <dbReference type="EMBL" id="CAD9212421.1"/>
    </source>
</evidence>
<evidence type="ECO:0000256" key="2">
    <source>
        <dbReference type="ARBA" id="ARBA00022490"/>
    </source>
</evidence>
<dbReference type="GO" id="GO:0034657">
    <property type="term" value="C:GID complex"/>
    <property type="evidence" value="ECO:0007669"/>
    <property type="project" value="TreeGrafter"/>
</dbReference>
<dbReference type="GO" id="GO:0043161">
    <property type="term" value="P:proteasome-mediated ubiquitin-dependent protein catabolic process"/>
    <property type="evidence" value="ECO:0007669"/>
    <property type="project" value="InterPro"/>
</dbReference>
<dbReference type="PANTHER" id="PTHR12170">
    <property type="entry name" value="MACROPHAGE ERYTHROBLAST ATTACHER-RELATED"/>
    <property type="match status" value="1"/>
</dbReference>
<dbReference type="GO" id="GO:0005737">
    <property type="term" value="C:cytoplasm"/>
    <property type="evidence" value="ECO:0007669"/>
    <property type="project" value="UniProtKB-SubCell"/>
</dbReference>
<dbReference type="PANTHER" id="PTHR12170:SF2">
    <property type="entry name" value="E3 UBIQUITIN-PROTEIN TRANSFERASE MAEA"/>
    <property type="match status" value="1"/>
</dbReference>
<dbReference type="InterPro" id="IPR044063">
    <property type="entry name" value="ZF_RING_GID"/>
</dbReference>
<evidence type="ECO:0000256" key="5">
    <source>
        <dbReference type="ARBA" id="ARBA00022833"/>
    </source>
</evidence>
<gene>
    <name evidence="8" type="ORF">TCHU04912_LOCUS14660</name>
</gene>
<evidence type="ECO:0000256" key="3">
    <source>
        <dbReference type="ARBA" id="ARBA00022723"/>
    </source>
</evidence>
<keyword evidence="4 6" id="KW-0863">Zinc-finger</keyword>
<evidence type="ECO:0000259" key="7">
    <source>
        <dbReference type="PROSITE" id="PS51867"/>
    </source>
</evidence>
<evidence type="ECO:0000256" key="4">
    <source>
        <dbReference type="ARBA" id="ARBA00022771"/>
    </source>
</evidence>
<accession>A0A7S1SY54</accession>
<dbReference type="InterPro" id="IPR013083">
    <property type="entry name" value="Znf_RING/FYVE/PHD"/>
</dbReference>
<keyword evidence="2" id="KW-0963">Cytoplasm</keyword>
<protein>
    <recommendedName>
        <fullName evidence="7">RING-Gid-type domain-containing protein</fullName>
    </recommendedName>
</protein>
<dbReference type="InterPro" id="IPR045098">
    <property type="entry name" value="Fyv10_fam"/>
</dbReference>
<dbReference type="AlphaFoldDB" id="A0A7S1SY54"/>
<dbReference type="GO" id="GO:0005634">
    <property type="term" value="C:nucleus"/>
    <property type="evidence" value="ECO:0007669"/>
    <property type="project" value="TreeGrafter"/>
</dbReference>
<dbReference type="GO" id="GO:0008270">
    <property type="term" value="F:zinc ion binding"/>
    <property type="evidence" value="ECO:0007669"/>
    <property type="project" value="UniProtKB-KW"/>
</dbReference>
<dbReference type="GO" id="GO:0061630">
    <property type="term" value="F:ubiquitin protein ligase activity"/>
    <property type="evidence" value="ECO:0007669"/>
    <property type="project" value="InterPro"/>
</dbReference>
<organism evidence="8">
    <name type="scientific">Tetraselmis chuii</name>
    <dbReference type="NCBI Taxonomy" id="63592"/>
    <lineage>
        <taxon>Eukaryota</taxon>
        <taxon>Viridiplantae</taxon>
        <taxon>Chlorophyta</taxon>
        <taxon>core chlorophytes</taxon>
        <taxon>Chlorodendrophyceae</taxon>
        <taxon>Chlorodendrales</taxon>
        <taxon>Chlorodendraceae</taxon>
        <taxon>Tetraselmis</taxon>
    </lineage>
</organism>
<feature type="zinc finger region" description="RING-Gid-type" evidence="6">
    <location>
        <begin position="57"/>
        <end position="126"/>
    </location>
</feature>
<dbReference type="SUPFAM" id="SSF57850">
    <property type="entry name" value="RING/U-box"/>
    <property type="match status" value="1"/>
</dbReference>
<dbReference type="CDD" id="cd16659">
    <property type="entry name" value="RING-Ubox_Emp"/>
    <property type="match status" value="1"/>
</dbReference>
<dbReference type="Gene3D" id="3.30.40.10">
    <property type="entry name" value="Zinc/RING finger domain, C3HC4 (zinc finger)"/>
    <property type="match status" value="1"/>
</dbReference>
<keyword evidence="5" id="KW-0862">Zinc</keyword>